<comment type="similarity">
    <text evidence="1">Belongs to the LOR family.</text>
</comment>
<keyword evidence="3" id="KW-1185">Reference proteome</keyword>
<dbReference type="Pfam" id="PF04525">
    <property type="entry name" value="LOR"/>
    <property type="match status" value="1"/>
</dbReference>
<name>V5F2K0_KALBG</name>
<dbReference type="Proteomes" id="UP000019377">
    <property type="component" value="Unassembled WGS sequence"/>
</dbReference>
<evidence type="ECO:0000256" key="1">
    <source>
        <dbReference type="ARBA" id="ARBA00005437"/>
    </source>
</evidence>
<dbReference type="InterPro" id="IPR025659">
    <property type="entry name" value="Tubby-like_C"/>
</dbReference>
<evidence type="ECO:0000313" key="3">
    <source>
        <dbReference type="Proteomes" id="UP000019377"/>
    </source>
</evidence>
<dbReference type="OrthoDB" id="97518at2759"/>
<dbReference type="OMA" id="LEMKGNW"/>
<reference evidence="3" key="1">
    <citation type="journal article" date="2013" name="Genome Announc.">
        <title>Draft genome sequence of Pseudozyma brasiliensis sp. nov. strain GHG001, a high producer of endo-1,4-xylanase isolated from an insect pest of sugarcane.</title>
        <authorList>
            <person name="Oliveira J.V.D.C."/>
            <person name="dos Santos R.A.C."/>
            <person name="Borges T.A."/>
            <person name="Riano-Pachon D.M."/>
            <person name="Goldman G.H."/>
        </authorList>
    </citation>
    <scope>NUCLEOTIDE SEQUENCE [LARGE SCALE GENOMIC DNA]</scope>
    <source>
        <strain evidence="3">GHG001</strain>
    </source>
</reference>
<dbReference type="InterPro" id="IPR038595">
    <property type="entry name" value="LOR_sf"/>
</dbReference>
<dbReference type="AlphaFoldDB" id="V5F2K0"/>
<dbReference type="PANTHER" id="PTHR31087">
    <property type="match status" value="1"/>
</dbReference>
<proteinExistence type="inferred from homology"/>
<organism evidence="2 3">
    <name type="scientific">Kalmanozyma brasiliensis (strain GHG001)</name>
    <name type="common">Yeast</name>
    <name type="synonym">Pseudozyma brasiliensis</name>
    <dbReference type="NCBI Taxonomy" id="1365824"/>
    <lineage>
        <taxon>Eukaryota</taxon>
        <taxon>Fungi</taxon>
        <taxon>Dikarya</taxon>
        <taxon>Basidiomycota</taxon>
        <taxon>Ustilaginomycotina</taxon>
        <taxon>Ustilaginomycetes</taxon>
        <taxon>Ustilaginales</taxon>
        <taxon>Ustilaginaceae</taxon>
        <taxon>Kalmanozyma</taxon>
    </lineage>
</organism>
<dbReference type="InterPro" id="IPR007612">
    <property type="entry name" value="LOR"/>
</dbReference>
<dbReference type="GeneID" id="27418296"/>
<dbReference type="STRING" id="1365824.V5F2K0"/>
<dbReference type="PANTHER" id="PTHR31087:SF161">
    <property type="entry name" value="TUBBY C 2 FAMILY PROTEIN"/>
    <property type="match status" value="1"/>
</dbReference>
<protein>
    <recommendedName>
        <fullName evidence="4">Phospholipid scramblase</fullName>
    </recommendedName>
</protein>
<sequence length="220" mass="24621">MSFTGKGRPTVPMSGPPPIIVPLPPPPYPMGIIAEYTRHTTPITLRVRELKWSHSGDDFKIKDAVIGALLFKVDAKVFSLSSKKILLDHTGRQLFEFCHVGFFTSSYQGESCDPSKKLLFTVDKIGYFNPKLEIVFDNLAGDGRRQRWTLRGRWLSGVAQITTDSGFIVASISRDYGSMGDIFFDKQTYDVTVAPGVDAAFVSALCVCLDEAYHDRRERY</sequence>
<dbReference type="SUPFAM" id="SSF54518">
    <property type="entry name" value="Tubby C-terminal domain-like"/>
    <property type="match status" value="1"/>
</dbReference>
<dbReference type="HOGENOM" id="CLU_063146_1_1_1"/>
<evidence type="ECO:0000313" key="2">
    <source>
        <dbReference type="EMBL" id="EST09644.1"/>
    </source>
</evidence>
<dbReference type="RefSeq" id="XP_016294633.1">
    <property type="nucleotide sequence ID" value="XM_016435667.1"/>
</dbReference>
<dbReference type="Gene3D" id="2.40.160.200">
    <property type="entry name" value="LURP1-related"/>
    <property type="match status" value="1"/>
</dbReference>
<gene>
    <name evidence="2" type="ORF">PSEUBRA_SCAF1g00105</name>
</gene>
<dbReference type="eggNOG" id="ENOG502QUU9">
    <property type="taxonomic scope" value="Eukaryota"/>
</dbReference>
<evidence type="ECO:0008006" key="4">
    <source>
        <dbReference type="Google" id="ProtNLM"/>
    </source>
</evidence>
<accession>V5F2K0</accession>
<dbReference type="EMBL" id="KI545851">
    <property type="protein sequence ID" value="EST09644.1"/>
    <property type="molecule type" value="Genomic_DNA"/>
</dbReference>